<dbReference type="EMBL" id="BLXX01000001">
    <property type="protein sequence ID" value="GFO58062.1"/>
    <property type="molecule type" value="Genomic_DNA"/>
</dbReference>
<evidence type="ECO:0000259" key="8">
    <source>
        <dbReference type="PROSITE" id="PS50045"/>
    </source>
</evidence>
<dbReference type="InterPro" id="IPR002197">
    <property type="entry name" value="HTH_Fis"/>
</dbReference>
<gene>
    <name evidence="10" type="ORF">GMST_03870</name>
</gene>
<keyword evidence="5" id="KW-0804">Transcription</keyword>
<dbReference type="GO" id="GO:0043565">
    <property type="term" value="F:sequence-specific DNA binding"/>
    <property type="evidence" value="ECO:0007669"/>
    <property type="project" value="InterPro"/>
</dbReference>
<dbReference type="SUPFAM" id="SSF46689">
    <property type="entry name" value="Homeodomain-like"/>
    <property type="match status" value="1"/>
</dbReference>
<dbReference type="InterPro" id="IPR058031">
    <property type="entry name" value="AAA_lid_NorR"/>
</dbReference>
<keyword evidence="4" id="KW-0238">DNA-binding</keyword>
<dbReference type="Gene3D" id="3.40.50.2300">
    <property type="match status" value="1"/>
</dbReference>
<dbReference type="SMART" id="SM00382">
    <property type="entry name" value="AAA"/>
    <property type="match status" value="1"/>
</dbReference>
<evidence type="ECO:0000256" key="7">
    <source>
        <dbReference type="SAM" id="Coils"/>
    </source>
</evidence>
<organism evidence="10 11">
    <name type="scientific">Geomonas silvestris</name>
    <dbReference type="NCBI Taxonomy" id="2740184"/>
    <lineage>
        <taxon>Bacteria</taxon>
        <taxon>Pseudomonadati</taxon>
        <taxon>Thermodesulfobacteriota</taxon>
        <taxon>Desulfuromonadia</taxon>
        <taxon>Geobacterales</taxon>
        <taxon>Geobacteraceae</taxon>
        <taxon>Geomonas</taxon>
    </lineage>
</organism>
<dbReference type="SUPFAM" id="SSF52172">
    <property type="entry name" value="CheY-like"/>
    <property type="match status" value="1"/>
</dbReference>
<accession>A0A6V8MDP9</accession>
<keyword evidence="6" id="KW-0597">Phosphoprotein</keyword>
<keyword evidence="7" id="KW-0175">Coiled coil</keyword>
<dbReference type="Pfam" id="PF00158">
    <property type="entry name" value="Sigma54_activat"/>
    <property type="match status" value="1"/>
</dbReference>
<dbReference type="Pfam" id="PF00072">
    <property type="entry name" value="Response_reg"/>
    <property type="match status" value="1"/>
</dbReference>
<dbReference type="Pfam" id="PF25601">
    <property type="entry name" value="AAA_lid_14"/>
    <property type="match status" value="1"/>
</dbReference>
<keyword evidence="11" id="KW-1185">Reference proteome</keyword>
<dbReference type="InterPro" id="IPR009057">
    <property type="entry name" value="Homeodomain-like_sf"/>
</dbReference>
<dbReference type="GO" id="GO:0006355">
    <property type="term" value="P:regulation of DNA-templated transcription"/>
    <property type="evidence" value="ECO:0007669"/>
    <property type="project" value="InterPro"/>
</dbReference>
<keyword evidence="2" id="KW-0067">ATP-binding</keyword>
<dbReference type="RefSeq" id="WP_183352910.1">
    <property type="nucleotide sequence ID" value="NZ_BLXX01000001.1"/>
</dbReference>
<sequence length="460" mass="51295">MTLDKSEKTKILVVDDEENLRHMLQVMLKKLGYLVETAAEGGEALEKARRGGHTFILCDIRMPNMDGKAFLKECASQGIGSTIIMMSAYGSVEDAIDCMKLGAYDYISKPFNADEIALVLKKAEERERLKEENRRLRREMQESGSLGNIVSRSDRMAEVFRLIRKLAEVKTTVLIQGESGTGKELIARALHFNGPRKDAPFVAVNCGAIPEQLLESELFGHVKGAFTDASSDKRGLFEEADGGTLFLDEIAEMPAALQVKLLRVLQDEEIRRVGAATSKKVDVRVISATAKDLGALAAAGNFREDLYFRLNVFSLTVPPLRERLEDVPLLVEHFLEKHGERMGKPGVVTSAELLRALVQYPWPGNVRELENCIERGLVLCDETLDLSSLPDTVRRSIGLERRRQLPEPESLSIKAGAEQLERELIRRALAQTGGNRTHAAKLLEISHRALLYKLKDYSIE</sequence>
<dbReference type="PRINTS" id="PR01590">
    <property type="entry name" value="HTHFIS"/>
</dbReference>
<dbReference type="InterPro" id="IPR001789">
    <property type="entry name" value="Sig_transdc_resp-reg_receiver"/>
</dbReference>
<dbReference type="InterPro" id="IPR025943">
    <property type="entry name" value="Sigma_54_int_dom_ATP-bd_2"/>
</dbReference>
<dbReference type="PROSITE" id="PS00688">
    <property type="entry name" value="SIGMA54_INTERACT_3"/>
    <property type="match status" value="1"/>
</dbReference>
<dbReference type="Pfam" id="PF02954">
    <property type="entry name" value="HTH_8"/>
    <property type="match status" value="1"/>
</dbReference>
<dbReference type="SMART" id="SM00448">
    <property type="entry name" value="REC"/>
    <property type="match status" value="1"/>
</dbReference>
<dbReference type="CDD" id="cd00009">
    <property type="entry name" value="AAA"/>
    <property type="match status" value="1"/>
</dbReference>
<name>A0A6V8MDP9_9BACT</name>
<dbReference type="PANTHER" id="PTHR32071">
    <property type="entry name" value="TRANSCRIPTIONAL REGULATORY PROTEIN"/>
    <property type="match status" value="1"/>
</dbReference>
<evidence type="ECO:0000256" key="4">
    <source>
        <dbReference type="ARBA" id="ARBA00023125"/>
    </source>
</evidence>
<dbReference type="AlphaFoldDB" id="A0A6V8MDP9"/>
<dbReference type="InterPro" id="IPR003593">
    <property type="entry name" value="AAA+_ATPase"/>
</dbReference>
<keyword evidence="1" id="KW-0547">Nucleotide-binding</keyword>
<protein>
    <submittedName>
        <fullName evidence="10">Acetoacetate metabolism regulatory protein AtoC</fullName>
    </submittedName>
</protein>
<dbReference type="PROSITE" id="PS00676">
    <property type="entry name" value="SIGMA54_INTERACT_2"/>
    <property type="match status" value="1"/>
</dbReference>
<evidence type="ECO:0000256" key="1">
    <source>
        <dbReference type="ARBA" id="ARBA00022741"/>
    </source>
</evidence>
<dbReference type="InterPro" id="IPR025662">
    <property type="entry name" value="Sigma_54_int_dom_ATP-bd_1"/>
</dbReference>
<evidence type="ECO:0000256" key="5">
    <source>
        <dbReference type="ARBA" id="ARBA00023163"/>
    </source>
</evidence>
<dbReference type="InterPro" id="IPR002078">
    <property type="entry name" value="Sigma_54_int"/>
</dbReference>
<dbReference type="FunFam" id="3.40.50.300:FF:000006">
    <property type="entry name" value="DNA-binding transcriptional regulator NtrC"/>
    <property type="match status" value="1"/>
</dbReference>
<dbReference type="Proteomes" id="UP000556026">
    <property type="component" value="Unassembled WGS sequence"/>
</dbReference>
<feature type="coiled-coil region" evidence="7">
    <location>
        <begin position="119"/>
        <end position="146"/>
    </location>
</feature>
<evidence type="ECO:0000313" key="11">
    <source>
        <dbReference type="Proteomes" id="UP000556026"/>
    </source>
</evidence>
<proteinExistence type="predicted"/>
<dbReference type="Gene3D" id="3.40.50.300">
    <property type="entry name" value="P-loop containing nucleotide triphosphate hydrolases"/>
    <property type="match status" value="1"/>
</dbReference>
<evidence type="ECO:0000256" key="6">
    <source>
        <dbReference type="PROSITE-ProRule" id="PRU00169"/>
    </source>
</evidence>
<evidence type="ECO:0000256" key="3">
    <source>
        <dbReference type="ARBA" id="ARBA00023015"/>
    </source>
</evidence>
<evidence type="ECO:0000259" key="9">
    <source>
        <dbReference type="PROSITE" id="PS50110"/>
    </source>
</evidence>
<feature type="modified residue" description="4-aspartylphosphate" evidence="6">
    <location>
        <position position="59"/>
    </location>
</feature>
<feature type="domain" description="Sigma-54 factor interaction" evidence="8">
    <location>
        <begin position="149"/>
        <end position="378"/>
    </location>
</feature>
<dbReference type="Gene3D" id="1.10.8.60">
    <property type="match status" value="1"/>
</dbReference>
<dbReference type="PROSITE" id="PS50110">
    <property type="entry name" value="RESPONSE_REGULATORY"/>
    <property type="match status" value="1"/>
</dbReference>
<dbReference type="Gene3D" id="1.10.10.60">
    <property type="entry name" value="Homeodomain-like"/>
    <property type="match status" value="1"/>
</dbReference>
<keyword evidence="3" id="KW-0805">Transcription regulation</keyword>
<feature type="domain" description="Response regulatory" evidence="9">
    <location>
        <begin position="10"/>
        <end position="124"/>
    </location>
</feature>
<dbReference type="InterPro" id="IPR027417">
    <property type="entry name" value="P-loop_NTPase"/>
</dbReference>
<dbReference type="PROSITE" id="PS00675">
    <property type="entry name" value="SIGMA54_INTERACT_1"/>
    <property type="match status" value="1"/>
</dbReference>
<dbReference type="PANTHER" id="PTHR32071:SF113">
    <property type="entry name" value="ALGINATE BIOSYNTHESIS TRANSCRIPTIONAL REGULATORY PROTEIN ALGB"/>
    <property type="match status" value="1"/>
</dbReference>
<dbReference type="GO" id="GO:0000160">
    <property type="term" value="P:phosphorelay signal transduction system"/>
    <property type="evidence" value="ECO:0007669"/>
    <property type="project" value="InterPro"/>
</dbReference>
<reference evidence="11" key="1">
    <citation type="submission" date="2020-06" db="EMBL/GenBank/DDBJ databases">
        <title>Draft genomic sequence of Geomonas sp. Red330.</title>
        <authorList>
            <person name="Itoh H."/>
            <person name="Zhenxing X."/>
            <person name="Ushijima N."/>
            <person name="Masuda Y."/>
            <person name="Shiratori Y."/>
            <person name="Senoo K."/>
        </authorList>
    </citation>
    <scope>NUCLEOTIDE SEQUENCE [LARGE SCALE GENOMIC DNA]</scope>
    <source>
        <strain evidence="11">Red330</strain>
    </source>
</reference>
<comment type="caution">
    <text evidence="10">The sequence shown here is derived from an EMBL/GenBank/DDBJ whole genome shotgun (WGS) entry which is preliminary data.</text>
</comment>
<dbReference type="InterPro" id="IPR025944">
    <property type="entry name" value="Sigma_54_int_dom_CS"/>
</dbReference>
<evidence type="ECO:0000256" key="2">
    <source>
        <dbReference type="ARBA" id="ARBA00022840"/>
    </source>
</evidence>
<dbReference type="SUPFAM" id="SSF52540">
    <property type="entry name" value="P-loop containing nucleoside triphosphate hydrolases"/>
    <property type="match status" value="1"/>
</dbReference>
<dbReference type="PROSITE" id="PS50045">
    <property type="entry name" value="SIGMA54_INTERACT_4"/>
    <property type="match status" value="1"/>
</dbReference>
<dbReference type="GO" id="GO:0005524">
    <property type="term" value="F:ATP binding"/>
    <property type="evidence" value="ECO:0007669"/>
    <property type="project" value="UniProtKB-KW"/>
</dbReference>
<dbReference type="InterPro" id="IPR011006">
    <property type="entry name" value="CheY-like_superfamily"/>
</dbReference>
<evidence type="ECO:0000313" key="10">
    <source>
        <dbReference type="EMBL" id="GFO58062.1"/>
    </source>
</evidence>